<dbReference type="RefSeq" id="WP_136932369.1">
    <property type="nucleotide sequence ID" value="NZ_SSMQ01000035.1"/>
</dbReference>
<reference evidence="1 2" key="1">
    <citation type="submission" date="2019-04" db="EMBL/GenBank/DDBJ databases">
        <authorList>
            <person name="Li Y."/>
            <person name="Wang J."/>
        </authorList>
    </citation>
    <scope>NUCLEOTIDE SEQUENCE [LARGE SCALE GENOMIC DNA]</scope>
    <source>
        <strain evidence="1 2">DSM 14668</strain>
    </source>
</reference>
<dbReference type="EMBL" id="SSMQ01000035">
    <property type="protein sequence ID" value="TKD02246.1"/>
    <property type="molecule type" value="Genomic_DNA"/>
</dbReference>
<sequence>MDGNAVSSWLSERALRDYAGQRGLNISSEHSRLCDLDRVDAFARSRIEIGAKEMLDAWNLLVDVASSVGAAEFLRAERQRLDVYNHLFYLTDSAPVKDTRPECLTPAENDVVRHVLSLGLAVLRHYIREEEIG</sequence>
<comment type="caution">
    <text evidence="1">The sequence shown here is derived from an EMBL/GenBank/DDBJ whole genome shotgun (WGS) entry which is preliminary data.</text>
</comment>
<proteinExistence type="predicted"/>
<organism evidence="1 2">
    <name type="scientific">Polyangium fumosum</name>
    <dbReference type="NCBI Taxonomy" id="889272"/>
    <lineage>
        <taxon>Bacteria</taxon>
        <taxon>Pseudomonadati</taxon>
        <taxon>Myxococcota</taxon>
        <taxon>Polyangia</taxon>
        <taxon>Polyangiales</taxon>
        <taxon>Polyangiaceae</taxon>
        <taxon>Polyangium</taxon>
    </lineage>
</organism>
<keyword evidence="2" id="KW-1185">Reference proteome</keyword>
<evidence type="ECO:0000313" key="2">
    <source>
        <dbReference type="Proteomes" id="UP000309215"/>
    </source>
</evidence>
<dbReference type="Proteomes" id="UP000309215">
    <property type="component" value="Unassembled WGS sequence"/>
</dbReference>
<evidence type="ECO:0000313" key="1">
    <source>
        <dbReference type="EMBL" id="TKD02246.1"/>
    </source>
</evidence>
<protein>
    <submittedName>
        <fullName evidence="1">Uncharacterized protein</fullName>
    </submittedName>
</protein>
<accession>A0A4U1J4S1</accession>
<gene>
    <name evidence="1" type="ORF">E8A74_29165</name>
</gene>
<dbReference type="AlphaFoldDB" id="A0A4U1J4S1"/>
<name>A0A4U1J4S1_9BACT</name>